<dbReference type="Pfam" id="PF00754">
    <property type="entry name" value="F5_F8_type_C"/>
    <property type="match status" value="1"/>
</dbReference>
<accession>A0A7W3J8L6</accession>
<evidence type="ECO:0000256" key="7">
    <source>
        <dbReference type="SAM" id="Phobius"/>
    </source>
</evidence>
<dbReference type="InterPro" id="IPR001547">
    <property type="entry name" value="Glyco_hydro_5"/>
</dbReference>
<dbReference type="InterPro" id="IPR018087">
    <property type="entry name" value="Glyco_hydro_5_CS"/>
</dbReference>
<evidence type="ECO:0000256" key="5">
    <source>
        <dbReference type="RuleBase" id="RU361153"/>
    </source>
</evidence>
<evidence type="ECO:0000313" key="11">
    <source>
        <dbReference type="Proteomes" id="UP000540568"/>
    </source>
</evidence>
<feature type="domain" description="F5/8 type C" evidence="9">
    <location>
        <begin position="430"/>
        <end position="543"/>
    </location>
</feature>
<protein>
    <recommendedName>
        <fullName evidence="2">cellulase</fullName>
        <ecNumber evidence="2">3.2.1.4</ecNumber>
    </recommendedName>
</protein>
<evidence type="ECO:0000256" key="2">
    <source>
        <dbReference type="ARBA" id="ARBA00012601"/>
    </source>
</evidence>
<reference evidence="10 11" key="1">
    <citation type="submission" date="2020-07" db="EMBL/GenBank/DDBJ databases">
        <title>Sequencing the genomes of 1000 actinobacteria strains.</title>
        <authorList>
            <person name="Klenk H.-P."/>
        </authorList>
    </citation>
    <scope>NUCLEOTIDE SEQUENCE [LARGE SCALE GENOMIC DNA]</scope>
    <source>
        <strain evidence="10 11">DSM 44121</strain>
    </source>
</reference>
<dbReference type="GO" id="GO:0000272">
    <property type="term" value="P:polysaccharide catabolic process"/>
    <property type="evidence" value="ECO:0007669"/>
    <property type="project" value="InterPro"/>
</dbReference>
<dbReference type="Proteomes" id="UP000540568">
    <property type="component" value="Unassembled WGS sequence"/>
</dbReference>
<evidence type="ECO:0000259" key="8">
    <source>
        <dbReference type="Pfam" id="PF00150"/>
    </source>
</evidence>
<keyword evidence="11" id="KW-1185">Reference proteome</keyword>
<dbReference type="PANTHER" id="PTHR34142:SF1">
    <property type="entry name" value="GLYCOSIDE HYDROLASE FAMILY 5 DOMAIN-CONTAINING PROTEIN"/>
    <property type="match status" value="1"/>
</dbReference>
<dbReference type="RefSeq" id="WP_182616199.1">
    <property type="nucleotide sequence ID" value="NZ_BAAATF010000003.1"/>
</dbReference>
<dbReference type="InterPro" id="IPR008979">
    <property type="entry name" value="Galactose-bd-like_sf"/>
</dbReference>
<feature type="region of interest" description="Disordered" evidence="6">
    <location>
        <begin position="57"/>
        <end position="95"/>
    </location>
</feature>
<keyword evidence="7" id="KW-1133">Transmembrane helix</keyword>
<evidence type="ECO:0000256" key="1">
    <source>
        <dbReference type="ARBA" id="ARBA00000966"/>
    </source>
</evidence>
<dbReference type="SUPFAM" id="SSF49785">
    <property type="entry name" value="Galactose-binding domain-like"/>
    <property type="match status" value="1"/>
</dbReference>
<evidence type="ECO:0000256" key="3">
    <source>
        <dbReference type="ARBA" id="ARBA00022801"/>
    </source>
</evidence>
<evidence type="ECO:0000313" key="10">
    <source>
        <dbReference type="EMBL" id="MBA8808293.1"/>
    </source>
</evidence>
<keyword evidence="7" id="KW-0472">Membrane</keyword>
<sequence>MLRNILFRGRAPQPISPVPPVSRPADRPPRRQRARHAVAASALAVVVAGLGLAVPASGAAGAAPTDTTSAGVERAKAAPAALSPDVVSPSAGAPAADAAGAADTAADAAPAAVSRLGTSGNKIVNASGTPVQLRGVSVLAPRHNAECPECNPRPISDVIDMTVSDGWQSDVVRLPVTVWGSLSVEDNVAQYVDPYVQQAVDLGIYVIVDLHYVSDYGSTGVPQSTVSEFWDYVAPLYADVPNVIYEVFNEPVAPASWPTWKAYIQPVVDDIRAVAPDTLLLMGGPQWSTYVNQAAADPIAGNDIAYVYHLYPNQGDATAANLDVKFGNAAQQIPVILTEFGWNPPGEFSDPVVTQGTTSGWGIPLRQYLDARPHISWTAWIFDNYWKPQMFDHDWNLLGGEHQGAMIKAWLADQPYASPCASHAAVGATAVASSSGGASSGAAKAVDGDCTNVGRWLSAAGDTTPTLTITLDAPTVVDQIDVYSGFVGGGSVNVLRDFTVEVHTSAGWQQAATFQDNTLGLVSAPGPAAAVDQVRLEITDPSNYDPDVARVFEVAVRPA</sequence>
<dbReference type="PROSITE" id="PS00659">
    <property type="entry name" value="GLYCOSYL_HYDROL_F5"/>
    <property type="match status" value="1"/>
</dbReference>
<keyword evidence="7" id="KW-0812">Transmembrane</keyword>
<dbReference type="InterPro" id="IPR000421">
    <property type="entry name" value="FA58C"/>
</dbReference>
<feature type="transmembrane region" description="Helical" evidence="7">
    <location>
        <begin position="37"/>
        <end position="56"/>
    </location>
</feature>
<comment type="similarity">
    <text evidence="5">Belongs to the glycosyl hydrolase 5 (cellulase A) family.</text>
</comment>
<feature type="compositionally biased region" description="Low complexity" evidence="6">
    <location>
        <begin position="57"/>
        <end position="71"/>
    </location>
</feature>
<dbReference type="InterPro" id="IPR017853">
    <property type="entry name" value="GH"/>
</dbReference>
<dbReference type="Pfam" id="PF00150">
    <property type="entry name" value="Cellulase"/>
    <property type="match status" value="1"/>
</dbReference>
<evidence type="ECO:0000256" key="4">
    <source>
        <dbReference type="ARBA" id="ARBA00023295"/>
    </source>
</evidence>
<evidence type="ECO:0000256" key="6">
    <source>
        <dbReference type="SAM" id="MobiDB-lite"/>
    </source>
</evidence>
<dbReference type="SUPFAM" id="SSF51445">
    <property type="entry name" value="(Trans)glycosidases"/>
    <property type="match status" value="1"/>
</dbReference>
<dbReference type="AlphaFoldDB" id="A0A7W3J8L6"/>
<dbReference type="Gene3D" id="2.60.120.260">
    <property type="entry name" value="Galactose-binding domain-like"/>
    <property type="match status" value="1"/>
</dbReference>
<feature type="region of interest" description="Disordered" evidence="6">
    <location>
        <begin position="8"/>
        <end position="36"/>
    </location>
</feature>
<proteinExistence type="inferred from homology"/>
<evidence type="ECO:0000259" key="9">
    <source>
        <dbReference type="Pfam" id="PF00754"/>
    </source>
</evidence>
<name>A0A7W3J8L6_9MICO</name>
<organism evidence="10 11">
    <name type="scientific">Promicromonospora sukumoe</name>
    <dbReference type="NCBI Taxonomy" id="88382"/>
    <lineage>
        <taxon>Bacteria</taxon>
        <taxon>Bacillati</taxon>
        <taxon>Actinomycetota</taxon>
        <taxon>Actinomycetes</taxon>
        <taxon>Micrococcales</taxon>
        <taxon>Promicromonosporaceae</taxon>
        <taxon>Promicromonospora</taxon>
    </lineage>
</organism>
<feature type="compositionally biased region" description="Low complexity" evidence="6">
    <location>
        <begin position="83"/>
        <end position="95"/>
    </location>
</feature>
<comment type="caution">
    <text evidence="10">The sequence shown here is derived from an EMBL/GenBank/DDBJ whole genome shotgun (WGS) entry which is preliminary data.</text>
</comment>
<comment type="catalytic activity">
    <reaction evidence="1">
        <text>Endohydrolysis of (1-&gt;4)-beta-D-glucosidic linkages in cellulose, lichenin and cereal beta-D-glucans.</text>
        <dbReference type="EC" id="3.2.1.4"/>
    </reaction>
</comment>
<dbReference type="EMBL" id="JACGWV010000001">
    <property type="protein sequence ID" value="MBA8808293.1"/>
    <property type="molecule type" value="Genomic_DNA"/>
</dbReference>
<keyword evidence="4 5" id="KW-0326">Glycosidase</keyword>
<dbReference type="GO" id="GO:0008810">
    <property type="term" value="F:cellulase activity"/>
    <property type="evidence" value="ECO:0007669"/>
    <property type="project" value="UniProtKB-EC"/>
</dbReference>
<dbReference type="EC" id="3.2.1.4" evidence="2"/>
<gene>
    <name evidence="10" type="ORF">FHX71_002235</name>
</gene>
<keyword evidence="3 5" id="KW-0378">Hydrolase</keyword>
<feature type="domain" description="Glycoside hydrolase family 5" evidence="8">
    <location>
        <begin position="124"/>
        <end position="383"/>
    </location>
</feature>
<dbReference type="PANTHER" id="PTHR34142">
    <property type="entry name" value="ENDO-BETA-1,4-GLUCANASE A"/>
    <property type="match status" value="1"/>
</dbReference>
<dbReference type="Gene3D" id="3.20.20.80">
    <property type="entry name" value="Glycosidases"/>
    <property type="match status" value="1"/>
</dbReference>